<reference evidence="1" key="1">
    <citation type="submission" date="2023-10" db="EMBL/GenBank/DDBJ databases">
        <authorList>
            <person name="Chen Y."/>
            <person name="Shah S."/>
            <person name="Dougan E. K."/>
            <person name="Thang M."/>
            <person name="Chan C."/>
        </authorList>
    </citation>
    <scope>NUCLEOTIDE SEQUENCE [LARGE SCALE GENOMIC DNA]</scope>
</reference>
<feature type="non-terminal residue" evidence="1">
    <location>
        <position position="52"/>
    </location>
</feature>
<evidence type="ECO:0000313" key="1">
    <source>
        <dbReference type="EMBL" id="CAK0801589.1"/>
    </source>
</evidence>
<sequence length="52" mass="6069">IHGKKERGKEFLQLKDTRTGTWVLCMQTSAFDDSFKRALAWATDVAKKYFDE</sequence>
<name>A0ABN9Q734_9DINO</name>
<dbReference type="Proteomes" id="UP001189429">
    <property type="component" value="Unassembled WGS sequence"/>
</dbReference>
<feature type="non-terminal residue" evidence="1">
    <location>
        <position position="1"/>
    </location>
</feature>
<keyword evidence="2" id="KW-1185">Reference proteome</keyword>
<gene>
    <name evidence="1" type="ORF">PCOR1329_LOCUS9416</name>
</gene>
<protein>
    <submittedName>
        <fullName evidence="1">Uncharacterized protein</fullName>
    </submittedName>
</protein>
<dbReference type="EMBL" id="CAUYUJ010002620">
    <property type="protein sequence ID" value="CAK0801589.1"/>
    <property type="molecule type" value="Genomic_DNA"/>
</dbReference>
<proteinExistence type="predicted"/>
<organism evidence="1 2">
    <name type="scientific">Prorocentrum cordatum</name>
    <dbReference type="NCBI Taxonomy" id="2364126"/>
    <lineage>
        <taxon>Eukaryota</taxon>
        <taxon>Sar</taxon>
        <taxon>Alveolata</taxon>
        <taxon>Dinophyceae</taxon>
        <taxon>Prorocentrales</taxon>
        <taxon>Prorocentraceae</taxon>
        <taxon>Prorocentrum</taxon>
    </lineage>
</organism>
<comment type="caution">
    <text evidence="1">The sequence shown here is derived from an EMBL/GenBank/DDBJ whole genome shotgun (WGS) entry which is preliminary data.</text>
</comment>
<evidence type="ECO:0000313" key="2">
    <source>
        <dbReference type="Proteomes" id="UP001189429"/>
    </source>
</evidence>
<accession>A0ABN9Q734</accession>